<dbReference type="Pfam" id="PF10566">
    <property type="entry name" value="Glyco_hydro_97"/>
    <property type="match status" value="1"/>
</dbReference>
<evidence type="ECO:0000259" key="5">
    <source>
        <dbReference type="Pfam" id="PF10566"/>
    </source>
</evidence>
<keyword evidence="4" id="KW-0732">Signal</keyword>
<dbReference type="InterPro" id="IPR019563">
    <property type="entry name" value="GH97_catalytic"/>
</dbReference>
<evidence type="ECO:0000259" key="6">
    <source>
        <dbReference type="Pfam" id="PF14508"/>
    </source>
</evidence>
<protein>
    <submittedName>
        <fullName evidence="8">Glycoside hydrolase family 97 protein</fullName>
    </submittedName>
</protein>
<dbReference type="InterPro" id="IPR013785">
    <property type="entry name" value="Aldolase_TIM"/>
</dbReference>
<evidence type="ECO:0000259" key="7">
    <source>
        <dbReference type="Pfam" id="PF14509"/>
    </source>
</evidence>
<dbReference type="InterPro" id="IPR014718">
    <property type="entry name" value="GH-type_carb-bd"/>
</dbReference>
<organism evidence="8 9">
    <name type="scientific">Prevotella aurantiaca</name>
    <dbReference type="NCBI Taxonomy" id="596085"/>
    <lineage>
        <taxon>Bacteria</taxon>
        <taxon>Pseudomonadati</taxon>
        <taxon>Bacteroidota</taxon>
        <taxon>Bacteroidia</taxon>
        <taxon>Bacteroidales</taxon>
        <taxon>Prevotellaceae</taxon>
        <taxon>Prevotella</taxon>
    </lineage>
</organism>
<reference evidence="8" key="1">
    <citation type="submission" date="2020-04" db="EMBL/GenBank/DDBJ databases">
        <title>Deep metagenomics examines the oral microbiome during advanced dental caries in children, revealing novel taxa and co-occurrences with host molecules.</title>
        <authorList>
            <person name="Baker J.L."/>
            <person name="Morton J.T."/>
            <person name="Dinis M."/>
            <person name="Alvarez R."/>
            <person name="Tran N.C."/>
            <person name="Knight R."/>
            <person name="Edlund A."/>
        </authorList>
    </citation>
    <scope>NUCLEOTIDE SEQUENCE</scope>
    <source>
        <strain evidence="8">JCVI_44_bin.5</strain>
    </source>
</reference>
<gene>
    <name evidence="8" type="ORF">HXN26_07260</name>
</gene>
<sequence length="738" mass="84607">MNRFKVLIVLLLCSVMAMAQGESEGNSNKWETAASPNGKVVVRFGIDNGRPYYTVQYDTKDVIKKSFLGLELAKDKHASKGMKETSLMDGFELMQTIKTSHDDTWKPVWGETDEIRNHYNEMTVSLLQAKSNRNIKICFRVYDDGVGFRYEFPQQKDLNYFVIKEEHTQFAMAGDHKAWWLPGDYDTQEQETQESKLSEIRSRFHDAVNWSNSSVSVFSDTGVQTSLQMKSKDGLYINLHEAACVNYPTMHLNLDDKNMVFESWLTPDATGMKGYMQTPCETPWRTILVSDDARDMLSSNLILNLNEPCKIEDTSWIHPTKYIGVWWEMIVGKNSWNYTDEFPSVQLGITDYSKAKPNGKHGATTENVKKYIDFAAENGIDQVLVEGWNIGWEDWFGHSKDYVFDFVTPYPDFDIDYLNKYAHEKGVKLMMHHETSSSTQNYERHLEAAFNLMNKYGYDAVKTGYVGDIIPRGDHHFSQSTNNHYMHVIEEAAKHHIMVNAHEAVRPTGLCRTYPNMIGNESARGTEYEAFGGSRPDHTVILPFTRLQGGPMDYTPGILETQLKTWSNNQNYLHTTLVGQLALYLTMYSPLQMVADLPENYKKYNDAFQFIKDVPCNWSRSIYLEAEPADYITVARQDKNSNDWYIGGKCDENGHKSVLKLDFLDKDYVYDCTIYADAKNADYKNNPKAYKITHRKVKKGDVLKLTMAPGGGFAISLEARWNGEEHAEQLTKVNNTDF</sequence>
<feature type="domain" description="Glycosyl-hydrolase 97 N-terminal" evidence="6">
    <location>
        <begin position="34"/>
        <end position="308"/>
    </location>
</feature>
<dbReference type="SUPFAM" id="SSF51445">
    <property type="entry name" value="(Trans)glycosidases"/>
    <property type="match status" value="1"/>
</dbReference>
<evidence type="ECO:0000256" key="1">
    <source>
        <dbReference type="ARBA" id="ARBA00001913"/>
    </source>
</evidence>
<dbReference type="FunFam" id="3.20.20.70:FF:000220">
    <property type="entry name" value="Glucan 1,4-alpha-glucosidase SusB"/>
    <property type="match status" value="1"/>
</dbReference>
<dbReference type="RefSeq" id="WP_273160167.1">
    <property type="nucleotide sequence ID" value="NZ_JABZSJ010000036.1"/>
</dbReference>
<dbReference type="Gene3D" id="3.20.20.70">
    <property type="entry name" value="Aldolase class I"/>
    <property type="match status" value="1"/>
</dbReference>
<accession>A0A930HMN2</accession>
<feature type="domain" description="Glycosyl-hydrolase 97 C-terminal oligomerisation" evidence="7">
    <location>
        <begin position="617"/>
        <end position="717"/>
    </location>
</feature>
<comment type="cofactor">
    <cofactor evidence="1">
        <name>Ca(2+)</name>
        <dbReference type="ChEBI" id="CHEBI:29108"/>
    </cofactor>
</comment>
<proteinExistence type="predicted"/>
<evidence type="ECO:0000313" key="9">
    <source>
        <dbReference type="Proteomes" id="UP000771736"/>
    </source>
</evidence>
<dbReference type="InterPro" id="IPR029483">
    <property type="entry name" value="GH97_C"/>
</dbReference>
<dbReference type="Pfam" id="PF14508">
    <property type="entry name" value="GH97_N"/>
    <property type="match status" value="1"/>
</dbReference>
<dbReference type="Pfam" id="PF14509">
    <property type="entry name" value="GH97_C"/>
    <property type="match status" value="1"/>
</dbReference>
<dbReference type="GO" id="GO:0016787">
    <property type="term" value="F:hydrolase activity"/>
    <property type="evidence" value="ECO:0007669"/>
    <property type="project" value="UniProtKB-KW"/>
</dbReference>
<dbReference type="InterPro" id="IPR029486">
    <property type="entry name" value="GH97_N"/>
</dbReference>
<dbReference type="PANTHER" id="PTHR35803">
    <property type="entry name" value="GLUCAN 1,4-ALPHA-GLUCOSIDASE SUSB-RELATED"/>
    <property type="match status" value="1"/>
</dbReference>
<feature type="signal peptide" evidence="4">
    <location>
        <begin position="1"/>
        <end position="19"/>
    </location>
</feature>
<feature type="domain" description="Glycosyl-hydrolase 97 catalytic" evidence="5">
    <location>
        <begin position="326"/>
        <end position="523"/>
    </location>
</feature>
<comment type="caution">
    <text evidence="8">The sequence shown here is derived from an EMBL/GenBank/DDBJ whole genome shotgun (WGS) entry which is preliminary data.</text>
</comment>
<dbReference type="Gene3D" id="2.70.98.10">
    <property type="match status" value="1"/>
</dbReference>
<keyword evidence="8" id="KW-0378">Hydrolase</keyword>
<dbReference type="PANTHER" id="PTHR35803:SF1">
    <property type="entry name" value="GLUCAN 1,4-ALPHA-GLUCOSIDASE SUSB"/>
    <property type="match status" value="1"/>
</dbReference>
<evidence type="ECO:0000256" key="4">
    <source>
        <dbReference type="SAM" id="SignalP"/>
    </source>
</evidence>
<dbReference type="GO" id="GO:0030246">
    <property type="term" value="F:carbohydrate binding"/>
    <property type="evidence" value="ECO:0007669"/>
    <property type="project" value="InterPro"/>
</dbReference>
<evidence type="ECO:0000313" key="8">
    <source>
        <dbReference type="EMBL" id="MBF1384630.1"/>
    </source>
</evidence>
<dbReference type="EMBL" id="JABZSJ010000036">
    <property type="protein sequence ID" value="MBF1384630.1"/>
    <property type="molecule type" value="Genomic_DNA"/>
</dbReference>
<feature type="chain" id="PRO_5037174790" evidence="4">
    <location>
        <begin position="20"/>
        <end position="738"/>
    </location>
</feature>
<keyword evidence="3" id="KW-0106">Calcium</keyword>
<name>A0A930HMN2_9BACT</name>
<dbReference type="Proteomes" id="UP000771736">
    <property type="component" value="Unassembled WGS sequence"/>
</dbReference>
<comment type="subunit">
    <text evidence="2">Monomer.</text>
</comment>
<dbReference type="AlphaFoldDB" id="A0A930HMN2"/>
<evidence type="ECO:0000256" key="3">
    <source>
        <dbReference type="ARBA" id="ARBA00022837"/>
    </source>
</evidence>
<evidence type="ECO:0000256" key="2">
    <source>
        <dbReference type="ARBA" id="ARBA00011245"/>
    </source>
</evidence>
<dbReference type="InterPro" id="IPR017853">
    <property type="entry name" value="GH"/>
</dbReference>
<dbReference type="InterPro" id="IPR052720">
    <property type="entry name" value="Glycosyl_hydrolase_97"/>
</dbReference>